<gene>
    <name evidence="9" type="ORF">NE695_16255</name>
</gene>
<dbReference type="SUPFAM" id="SSF161098">
    <property type="entry name" value="MetI-like"/>
    <property type="match status" value="1"/>
</dbReference>
<name>A0ABT1S3G1_9FIRM</name>
<reference evidence="9 10" key="1">
    <citation type="submission" date="2022-06" db="EMBL/GenBank/DDBJ databases">
        <title>Isolation of gut microbiota from human fecal samples.</title>
        <authorList>
            <person name="Pamer E.G."/>
            <person name="Barat B."/>
            <person name="Waligurski E."/>
            <person name="Medina S."/>
            <person name="Paddock L."/>
            <person name="Mostad J."/>
        </authorList>
    </citation>
    <scope>NUCLEOTIDE SEQUENCE [LARGE SCALE GENOMIC DNA]</scope>
    <source>
        <strain evidence="9 10">DFI.9.73</strain>
    </source>
</reference>
<dbReference type="InterPro" id="IPR035906">
    <property type="entry name" value="MetI-like_sf"/>
</dbReference>
<dbReference type="PROSITE" id="PS50928">
    <property type="entry name" value="ABC_TM1"/>
    <property type="match status" value="1"/>
</dbReference>
<dbReference type="RefSeq" id="WP_066861987.1">
    <property type="nucleotide sequence ID" value="NZ_CABKVV010000012.1"/>
</dbReference>
<keyword evidence="5 7" id="KW-1133">Transmembrane helix</keyword>
<dbReference type="GeneID" id="90531733"/>
<accession>A0ABT1S3G1</accession>
<evidence type="ECO:0000256" key="5">
    <source>
        <dbReference type="ARBA" id="ARBA00022989"/>
    </source>
</evidence>
<comment type="similarity">
    <text evidence="7">Belongs to the binding-protein-dependent transport system permease family.</text>
</comment>
<dbReference type="PANTHER" id="PTHR43744">
    <property type="entry name" value="ABC TRANSPORTER PERMEASE PROTEIN MG189-RELATED-RELATED"/>
    <property type="match status" value="1"/>
</dbReference>
<feature type="transmembrane region" description="Helical" evidence="7">
    <location>
        <begin position="20"/>
        <end position="40"/>
    </location>
</feature>
<keyword evidence="2 7" id="KW-0813">Transport</keyword>
<dbReference type="EMBL" id="JANFZH010000050">
    <property type="protein sequence ID" value="MCQ4841464.1"/>
    <property type="molecule type" value="Genomic_DNA"/>
</dbReference>
<evidence type="ECO:0000256" key="6">
    <source>
        <dbReference type="ARBA" id="ARBA00023136"/>
    </source>
</evidence>
<evidence type="ECO:0000313" key="10">
    <source>
        <dbReference type="Proteomes" id="UP001524473"/>
    </source>
</evidence>
<keyword evidence="6 7" id="KW-0472">Membrane</keyword>
<evidence type="ECO:0000259" key="8">
    <source>
        <dbReference type="PROSITE" id="PS50928"/>
    </source>
</evidence>
<organism evidence="9 10">
    <name type="scientific">Neglectibacter timonensis</name>
    <dbReference type="NCBI Taxonomy" id="1776382"/>
    <lineage>
        <taxon>Bacteria</taxon>
        <taxon>Bacillati</taxon>
        <taxon>Bacillota</taxon>
        <taxon>Clostridia</taxon>
        <taxon>Eubacteriales</taxon>
        <taxon>Oscillospiraceae</taxon>
        <taxon>Neglectibacter</taxon>
    </lineage>
</organism>
<dbReference type="CDD" id="cd06261">
    <property type="entry name" value="TM_PBP2"/>
    <property type="match status" value="1"/>
</dbReference>
<feature type="domain" description="ABC transmembrane type-1" evidence="8">
    <location>
        <begin position="81"/>
        <end position="282"/>
    </location>
</feature>
<dbReference type="Gene3D" id="1.10.3720.10">
    <property type="entry name" value="MetI-like"/>
    <property type="match status" value="1"/>
</dbReference>
<dbReference type="InterPro" id="IPR000515">
    <property type="entry name" value="MetI-like"/>
</dbReference>
<feature type="transmembrane region" description="Helical" evidence="7">
    <location>
        <begin position="190"/>
        <end position="216"/>
    </location>
</feature>
<feature type="transmembrane region" description="Helical" evidence="7">
    <location>
        <begin position="117"/>
        <end position="136"/>
    </location>
</feature>
<proteinExistence type="inferred from homology"/>
<protein>
    <submittedName>
        <fullName evidence="9">Carbohydrate ABC transporter permease</fullName>
    </submittedName>
</protein>
<evidence type="ECO:0000256" key="3">
    <source>
        <dbReference type="ARBA" id="ARBA00022475"/>
    </source>
</evidence>
<evidence type="ECO:0000313" key="9">
    <source>
        <dbReference type="EMBL" id="MCQ4841464.1"/>
    </source>
</evidence>
<sequence length="299" mass="33625">MKGNGSKIKRTPSNIIFNLIAYSIILVLTVFCIFPLVLIVSGSFTQNSVLIREGYRIWPSVFSVASYQELFKYPAGILKAYGSTIAITVIGTSIGLFVMSMTGYVLQRKDFFYRNRISFIIYFTTIFGGGMVPWYILLSKYLHLQNSYVARVLPLLMTPFLIILMRTFISSSCPVEIVESAKIDGAGDFKIFNSIVLPIIGPGLATVGLFLALAYWNEWYLTSLFITNRDMYSLQFYLYDMLNSARFAQEMGMYVGDRELPSESIKMAMVVVTTGPIIFLYPFVQKYFVAGIAIGSVKG</sequence>
<dbReference type="Proteomes" id="UP001524473">
    <property type="component" value="Unassembled WGS sequence"/>
</dbReference>
<dbReference type="PANTHER" id="PTHR43744:SF9">
    <property type="entry name" value="POLYGALACTURONAN_RHAMNOGALACTURONAN TRANSPORT SYSTEM PERMEASE PROTEIN YTCP"/>
    <property type="match status" value="1"/>
</dbReference>
<feature type="transmembrane region" description="Helical" evidence="7">
    <location>
        <begin position="265"/>
        <end position="284"/>
    </location>
</feature>
<dbReference type="Pfam" id="PF00528">
    <property type="entry name" value="BPD_transp_1"/>
    <property type="match status" value="1"/>
</dbReference>
<comment type="caution">
    <text evidence="9">The sequence shown here is derived from an EMBL/GenBank/DDBJ whole genome shotgun (WGS) entry which is preliminary data.</text>
</comment>
<keyword evidence="3" id="KW-1003">Cell membrane</keyword>
<comment type="subcellular location">
    <subcellularLocation>
        <location evidence="1 7">Cell membrane</location>
        <topology evidence="1 7">Multi-pass membrane protein</topology>
    </subcellularLocation>
</comment>
<feature type="transmembrane region" description="Helical" evidence="7">
    <location>
        <begin position="80"/>
        <end position="105"/>
    </location>
</feature>
<keyword evidence="10" id="KW-1185">Reference proteome</keyword>
<evidence type="ECO:0000256" key="4">
    <source>
        <dbReference type="ARBA" id="ARBA00022692"/>
    </source>
</evidence>
<keyword evidence="4 7" id="KW-0812">Transmembrane</keyword>
<evidence type="ECO:0000256" key="1">
    <source>
        <dbReference type="ARBA" id="ARBA00004651"/>
    </source>
</evidence>
<feature type="transmembrane region" description="Helical" evidence="7">
    <location>
        <begin position="148"/>
        <end position="169"/>
    </location>
</feature>
<evidence type="ECO:0000256" key="7">
    <source>
        <dbReference type="RuleBase" id="RU363032"/>
    </source>
</evidence>
<evidence type="ECO:0000256" key="2">
    <source>
        <dbReference type="ARBA" id="ARBA00022448"/>
    </source>
</evidence>